<keyword evidence="6 9" id="KW-0943">RNA-mediated gene silencing</keyword>
<dbReference type="CDD" id="cd00590">
    <property type="entry name" value="RRM_SF"/>
    <property type="match status" value="1"/>
</dbReference>
<sequence>MGKTIHLSGFPYLVSAERVKEFLEQHTGRGTVVALEVKEPKRKGSRAFATVQFATASSADYIISLASRRLYYGSSYLKAYPKDFDLVQTKAYVHDMESVTLYFGCQISKEKFSVLWKRENVSVKFGFGLRKLYFFLSHFFVEYRLDLFYENIWQIELRRPRDKTSKFLLIQLVGAPRIYKKVEESIYSYFKETSDDQWVRETDFTPSNCIGQSSSLCLELPCGVDLLNFSEYFAFYKENEGPFILERGLTFSCNLDLVPIVGPPHGLEMPYKILFKICILVQQGCLPGQALDINFFRLVDPRRINIAFVEHALEKLYHLKECCYEPVRWLDEQYRKYLTLKRLPRTPAITLDGGLVYVHRVQITPCKVYFSGPEVNMSNRVLRHYSEDIDNFLRVSFVDEEWGKLFSTDLSPRASSSNEDRRTSIYRRILSTLRDGIVIGNKKFDFLAFSSSQLRDNSAWMFASRSGLTAADIRNWMGDFRQIRNVAKYAARLGQSFGSSTETLSVSRHEMEIIPDVEVVTRGIKYVFSDGIGKISSDFGRRVAKKCGLKSSTTSAFQIRYGGYKGVVAVDPNSSMKLSLRMSMSKYESDNTKLDVLAWSKYQPCFLNRQLITLLSTLGVRDHIFEKKQREAIEELNTILTDPLMAQEALELMSPGENTNILKEMLLCGYKPDAEPFLSMMLRAFRAAKLLEIRTKTRIFVPRGRSMMGCLDETRTLEYGQVFVQISGVGHRPFYDNSLLMLGGCGSDQHNRIVEGKVVVAKNPCLHPGDVRVLSAVNVPALHHMVDCVVFPQKGMRLVDADKHMSMFVSINLLIMRLPVDKHRFGLKATTAASCGTASTYIILPHPNECSGSDLDGDIYFVCWDPDLIPPQQIQPMDYTPAPSMLSDHDVTIESKEGWRSYQSMPQHSLGVMDPSNRDLNDHDRHEVEEYFTNYIVNDSLGIIANAHTVFADTEPLKAMSDPCIKLAQLFSIAVDFPKTGVPAEIPTELRVKIYPDFMEKPDKTTYESESVIGKLFRAVKDISPQSSSFKSFTRDVARNSYDPDMEVDGFEDYIDDAFDYKSEYDYKLGNLMDYYGIKTEAEILSGSIMKMSKSFDRRRDAEDVGLAVRSLRKEARTWFNTSRATSDAESDDVYAKASAWYHVTYHPSYWGQYNGGMNRDHFLSFPWCVYDKLIHIKKEKSRMALQLSSLQRRLQYGLSLG</sequence>
<evidence type="ECO:0000256" key="2">
    <source>
        <dbReference type="ARBA" id="ARBA00022484"/>
    </source>
</evidence>
<evidence type="ECO:0000256" key="7">
    <source>
        <dbReference type="ARBA" id="ARBA00048744"/>
    </source>
</evidence>
<dbReference type="InterPro" id="IPR000504">
    <property type="entry name" value="RRM_dom"/>
</dbReference>
<evidence type="ECO:0000256" key="4">
    <source>
        <dbReference type="ARBA" id="ARBA00022695"/>
    </source>
</evidence>
<comment type="similarity">
    <text evidence="1 9">Belongs to the RdRP family.</text>
</comment>
<feature type="domain" description="RRM" evidence="10">
    <location>
        <begin position="3"/>
        <end position="83"/>
    </location>
</feature>
<dbReference type="InterPro" id="IPR058763">
    <property type="entry name" value="RRM_RDR1/2-like"/>
</dbReference>
<keyword evidence="3 9" id="KW-0808">Transferase</keyword>
<dbReference type="InterPro" id="IPR057596">
    <property type="entry name" value="RDRP_core"/>
</dbReference>
<dbReference type="InterPro" id="IPR058752">
    <property type="entry name" value="RDRP_C_head"/>
</dbReference>
<comment type="caution">
    <text evidence="11">The sequence shown here is derived from an EMBL/GenBank/DDBJ whole genome shotgun (WGS) entry which is preliminary data.</text>
</comment>
<dbReference type="InterPro" id="IPR057590">
    <property type="entry name" value="PH_RDR1/2-like"/>
</dbReference>
<keyword evidence="4 9" id="KW-0548">Nucleotidyltransferase</keyword>
<dbReference type="PANTHER" id="PTHR23079:SF1">
    <property type="entry name" value="RNA-DEPENDENT RNA POLYMERASE 1"/>
    <property type="match status" value="1"/>
</dbReference>
<dbReference type="InterPro" id="IPR058751">
    <property type="entry name" value="RDRP_helical"/>
</dbReference>
<dbReference type="EC" id="2.7.7.48" evidence="9"/>
<evidence type="ECO:0000313" key="12">
    <source>
        <dbReference type="Proteomes" id="UP000306102"/>
    </source>
</evidence>
<evidence type="ECO:0000313" key="11">
    <source>
        <dbReference type="EMBL" id="THF95412.1"/>
    </source>
</evidence>
<dbReference type="Gene3D" id="3.30.70.330">
    <property type="match status" value="1"/>
</dbReference>
<reference evidence="11 12" key="1">
    <citation type="journal article" date="2018" name="Proc. Natl. Acad. Sci. U.S.A.">
        <title>Draft genome sequence of Camellia sinensis var. sinensis provides insights into the evolution of the tea genome and tea quality.</title>
        <authorList>
            <person name="Wei C."/>
            <person name="Yang H."/>
            <person name="Wang S."/>
            <person name="Zhao J."/>
            <person name="Liu C."/>
            <person name="Gao L."/>
            <person name="Xia E."/>
            <person name="Lu Y."/>
            <person name="Tai Y."/>
            <person name="She G."/>
            <person name="Sun J."/>
            <person name="Cao H."/>
            <person name="Tong W."/>
            <person name="Gao Q."/>
            <person name="Li Y."/>
            <person name="Deng W."/>
            <person name="Jiang X."/>
            <person name="Wang W."/>
            <person name="Chen Q."/>
            <person name="Zhang S."/>
            <person name="Li H."/>
            <person name="Wu J."/>
            <person name="Wang P."/>
            <person name="Li P."/>
            <person name="Shi C."/>
            <person name="Zheng F."/>
            <person name="Jian J."/>
            <person name="Huang B."/>
            <person name="Shan D."/>
            <person name="Shi M."/>
            <person name="Fang C."/>
            <person name="Yue Y."/>
            <person name="Li F."/>
            <person name="Li D."/>
            <person name="Wei S."/>
            <person name="Han B."/>
            <person name="Jiang C."/>
            <person name="Yin Y."/>
            <person name="Xia T."/>
            <person name="Zhang Z."/>
            <person name="Bennetzen J.L."/>
            <person name="Zhao S."/>
            <person name="Wan X."/>
        </authorList>
    </citation>
    <scope>NUCLEOTIDE SEQUENCE [LARGE SCALE GENOMIC DNA]</scope>
    <source>
        <strain evidence="12">cv. Shuchazao</strain>
        <tissue evidence="11">Leaf</tissue>
    </source>
</reference>
<dbReference type="Proteomes" id="UP000306102">
    <property type="component" value="Unassembled WGS sequence"/>
</dbReference>
<evidence type="ECO:0000256" key="1">
    <source>
        <dbReference type="ARBA" id="ARBA00005762"/>
    </source>
</evidence>
<dbReference type="GO" id="GO:0030422">
    <property type="term" value="P:siRNA processing"/>
    <property type="evidence" value="ECO:0007669"/>
    <property type="project" value="TreeGrafter"/>
</dbReference>
<dbReference type="AlphaFoldDB" id="A0A4S4CZR7"/>
<dbReference type="Pfam" id="PF24823">
    <property type="entry name" value="PH_RDR2"/>
    <property type="match status" value="1"/>
</dbReference>
<accession>A0A4S4CZR7</accession>
<dbReference type="Pfam" id="PF26250">
    <property type="entry name" value="RRM_RdRP1_2"/>
    <property type="match status" value="1"/>
</dbReference>
<comment type="catalytic activity">
    <reaction evidence="7 9">
        <text>RNA(n) + a ribonucleoside 5'-triphosphate = RNA(n+1) + diphosphate</text>
        <dbReference type="Rhea" id="RHEA:21248"/>
        <dbReference type="Rhea" id="RHEA-COMP:14527"/>
        <dbReference type="Rhea" id="RHEA-COMP:17342"/>
        <dbReference type="ChEBI" id="CHEBI:33019"/>
        <dbReference type="ChEBI" id="CHEBI:61557"/>
        <dbReference type="ChEBI" id="CHEBI:140395"/>
        <dbReference type="EC" id="2.7.7.48"/>
    </reaction>
</comment>
<dbReference type="GO" id="GO:0031380">
    <property type="term" value="C:nuclear RNA-directed RNA polymerase complex"/>
    <property type="evidence" value="ECO:0007669"/>
    <property type="project" value="TreeGrafter"/>
</dbReference>
<dbReference type="STRING" id="542762.A0A4S4CZR7"/>
<dbReference type="SUPFAM" id="SSF54928">
    <property type="entry name" value="RNA-binding domain, RBD"/>
    <property type="match status" value="1"/>
</dbReference>
<evidence type="ECO:0000256" key="3">
    <source>
        <dbReference type="ARBA" id="ARBA00022679"/>
    </source>
</evidence>
<dbReference type="GO" id="GO:0003968">
    <property type="term" value="F:RNA-directed RNA polymerase activity"/>
    <property type="evidence" value="ECO:0007669"/>
    <property type="project" value="UniProtKB-KW"/>
</dbReference>
<evidence type="ECO:0000256" key="5">
    <source>
        <dbReference type="ARBA" id="ARBA00022884"/>
    </source>
</evidence>
<dbReference type="PANTHER" id="PTHR23079">
    <property type="entry name" value="RNA-DEPENDENT RNA POLYMERASE"/>
    <property type="match status" value="1"/>
</dbReference>
<evidence type="ECO:0000256" key="8">
    <source>
        <dbReference type="PROSITE-ProRule" id="PRU00176"/>
    </source>
</evidence>
<dbReference type="Pfam" id="PF26253">
    <property type="entry name" value="RdRP_head"/>
    <property type="match status" value="1"/>
</dbReference>
<dbReference type="PROSITE" id="PS50102">
    <property type="entry name" value="RRM"/>
    <property type="match status" value="1"/>
</dbReference>
<dbReference type="InterPro" id="IPR012677">
    <property type="entry name" value="Nucleotide-bd_a/b_plait_sf"/>
</dbReference>
<dbReference type="GO" id="GO:0003723">
    <property type="term" value="F:RNA binding"/>
    <property type="evidence" value="ECO:0007669"/>
    <property type="project" value="UniProtKB-UniRule"/>
</dbReference>
<dbReference type="InterPro" id="IPR035979">
    <property type="entry name" value="RBD_domain_sf"/>
</dbReference>
<keyword evidence="2 9" id="KW-0696">RNA-directed RNA polymerase</keyword>
<organism evidence="11 12">
    <name type="scientific">Camellia sinensis var. sinensis</name>
    <name type="common">China tea</name>
    <dbReference type="NCBI Taxonomy" id="542762"/>
    <lineage>
        <taxon>Eukaryota</taxon>
        <taxon>Viridiplantae</taxon>
        <taxon>Streptophyta</taxon>
        <taxon>Embryophyta</taxon>
        <taxon>Tracheophyta</taxon>
        <taxon>Spermatophyta</taxon>
        <taxon>Magnoliopsida</taxon>
        <taxon>eudicotyledons</taxon>
        <taxon>Gunneridae</taxon>
        <taxon>Pentapetalae</taxon>
        <taxon>asterids</taxon>
        <taxon>Ericales</taxon>
        <taxon>Theaceae</taxon>
        <taxon>Camellia</taxon>
    </lineage>
</organism>
<dbReference type="Pfam" id="PF26252">
    <property type="entry name" value="RdRP_helical"/>
    <property type="match status" value="1"/>
</dbReference>
<keyword evidence="12" id="KW-1185">Reference proteome</keyword>
<dbReference type="InterPro" id="IPR007855">
    <property type="entry name" value="RDRP"/>
</dbReference>
<proteinExistence type="inferred from homology"/>
<comment type="function">
    <text evidence="9">Probably involved in the RNA silencing pathway and required for the generation of small interfering RNAs (siRNAs).</text>
</comment>
<evidence type="ECO:0000259" key="10">
    <source>
        <dbReference type="PROSITE" id="PS50102"/>
    </source>
</evidence>
<dbReference type="Pfam" id="PF05183">
    <property type="entry name" value="RdRP"/>
    <property type="match status" value="2"/>
</dbReference>
<gene>
    <name evidence="11" type="ORF">TEA_026544</name>
</gene>
<evidence type="ECO:0000256" key="9">
    <source>
        <dbReference type="RuleBase" id="RU363098"/>
    </source>
</evidence>
<keyword evidence="5 8" id="KW-0694">RNA-binding</keyword>
<protein>
    <recommendedName>
        <fullName evidence="9">RNA-dependent RNA polymerase</fullName>
        <ecNumber evidence="9">2.7.7.48</ecNumber>
    </recommendedName>
</protein>
<name>A0A4S4CZR7_CAMSN</name>
<dbReference type="EMBL" id="SDRB02013269">
    <property type="protein sequence ID" value="THF95412.1"/>
    <property type="molecule type" value="Genomic_DNA"/>
</dbReference>
<evidence type="ECO:0000256" key="6">
    <source>
        <dbReference type="ARBA" id="ARBA00023158"/>
    </source>
</evidence>